<name>A0A1S1NN22_9GAMM</name>
<evidence type="ECO:0000259" key="1">
    <source>
        <dbReference type="Pfam" id="PF13468"/>
    </source>
</evidence>
<gene>
    <name evidence="2" type="ORF">FY550_15625</name>
</gene>
<dbReference type="OrthoDB" id="9812467at2"/>
<feature type="domain" description="Glyoxalase-like" evidence="1">
    <location>
        <begin position="5"/>
        <end position="188"/>
    </location>
</feature>
<dbReference type="KEGG" id="kuy:FY550_15625"/>
<organism evidence="2 3">
    <name type="scientific">Kushneria phosphatilytica</name>
    <dbReference type="NCBI Taxonomy" id="657387"/>
    <lineage>
        <taxon>Bacteria</taxon>
        <taxon>Pseudomonadati</taxon>
        <taxon>Pseudomonadota</taxon>
        <taxon>Gammaproteobacteria</taxon>
        <taxon>Oceanospirillales</taxon>
        <taxon>Halomonadaceae</taxon>
        <taxon>Kushneria</taxon>
    </lineage>
</organism>
<dbReference type="PANTHER" id="PTHR40265">
    <property type="entry name" value="BLL2707 PROTEIN"/>
    <property type="match status" value="1"/>
</dbReference>
<dbReference type="PANTHER" id="PTHR40265:SF1">
    <property type="entry name" value="GLYOXALASE-LIKE DOMAIN-CONTAINING PROTEIN"/>
    <property type="match status" value="1"/>
</dbReference>
<dbReference type="Proteomes" id="UP000322553">
    <property type="component" value="Chromosome"/>
</dbReference>
<evidence type="ECO:0000313" key="2">
    <source>
        <dbReference type="EMBL" id="QEL12427.1"/>
    </source>
</evidence>
<keyword evidence="3" id="KW-1185">Reference proteome</keyword>
<accession>A0A1S1NN22</accession>
<dbReference type="STRING" id="657387.BH688_11810"/>
<proteinExistence type="predicted"/>
<dbReference type="InterPro" id="IPR025870">
    <property type="entry name" value="Glyoxalase-like_dom"/>
</dbReference>
<dbReference type="RefSeq" id="WP_070979793.1">
    <property type="nucleotide sequence ID" value="NZ_CP043420.1"/>
</dbReference>
<dbReference type="EMBL" id="CP043420">
    <property type="protein sequence ID" value="QEL12427.1"/>
    <property type="molecule type" value="Genomic_DNA"/>
</dbReference>
<dbReference type="SUPFAM" id="SSF54593">
    <property type="entry name" value="Glyoxalase/Bleomycin resistance protein/Dihydroxybiphenyl dioxygenase"/>
    <property type="match status" value="1"/>
</dbReference>
<protein>
    <submittedName>
        <fullName evidence="2">VOC family protein</fullName>
    </submittedName>
</protein>
<dbReference type="AlphaFoldDB" id="A0A1S1NN22"/>
<dbReference type="InterPro" id="IPR029068">
    <property type="entry name" value="Glyas_Bleomycin-R_OHBP_Dase"/>
</dbReference>
<evidence type="ECO:0000313" key="3">
    <source>
        <dbReference type="Proteomes" id="UP000322553"/>
    </source>
</evidence>
<reference evidence="2 3" key="1">
    <citation type="submission" date="2019-08" db="EMBL/GenBank/DDBJ databases">
        <title>Complete genome sequence of Kushneria sp. YCWA18, a halophilic phosphate-solubilizing bacterium isolated from Daqiao saltern in China.</title>
        <authorList>
            <person name="Du G.-X."/>
            <person name="Qu L.-Y."/>
        </authorList>
    </citation>
    <scope>NUCLEOTIDE SEQUENCE [LARGE SCALE GENOMIC DNA]</scope>
    <source>
        <strain evidence="2 3">YCWA18</strain>
    </source>
</reference>
<dbReference type="Pfam" id="PF13468">
    <property type="entry name" value="Glyoxalase_3"/>
    <property type="match status" value="1"/>
</dbReference>
<sequence length="293" mass="32920">MSFGLDHPVIAVRDLERTAERARALGFTLNTRHQHPWGTDNHLLLFERNFIELMAIIRPGQLDYADDNNFRFGRLIESRLRHVDRLGDGIVMVGLESEDMVHDHAVLLGRGLTHVRPTIFRRLAHLADGRDEEVGVALDIIYHRDAPWLTQFLCQQLSPELLRQDPSLTVHANTAIALTDIWYVSSTRQRDLGHFRDIHGEAAITPEAGGFTIATDKGDCHLLDTTTMGERFPLLAGLPPTPSRAVALTLACRDLSAAMALWQANGVDFVRHDEHHADIPPHELGPLLRFVQC</sequence>
<dbReference type="Gene3D" id="3.10.180.10">
    <property type="entry name" value="2,3-Dihydroxybiphenyl 1,2-Dioxygenase, domain 1"/>
    <property type="match status" value="1"/>
</dbReference>